<name>A0A610XL96_SALNE</name>
<proteinExistence type="predicted"/>
<evidence type="ECO:0000313" key="2">
    <source>
        <dbReference type="EMBL" id="ECB7109585.1"/>
    </source>
</evidence>
<comment type="caution">
    <text evidence="2">The sequence shown here is derived from an EMBL/GenBank/DDBJ whole genome shotgun (WGS) entry which is preliminary data.</text>
</comment>
<feature type="region of interest" description="Disordered" evidence="1">
    <location>
        <begin position="1"/>
        <end position="45"/>
    </location>
</feature>
<dbReference type="EMBL" id="AAHYLK010000053">
    <property type="protein sequence ID" value="ECB7109585.1"/>
    <property type="molecule type" value="Genomic_DNA"/>
</dbReference>
<evidence type="ECO:0000256" key="1">
    <source>
        <dbReference type="SAM" id="MobiDB-lite"/>
    </source>
</evidence>
<dbReference type="AlphaFoldDB" id="A0A610XL96"/>
<accession>A0A610XL96</accession>
<organism evidence="2">
    <name type="scientific">Salmonella newport</name>
    <dbReference type="NCBI Taxonomy" id="108619"/>
    <lineage>
        <taxon>Bacteria</taxon>
        <taxon>Pseudomonadati</taxon>
        <taxon>Pseudomonadota</taxon>
        <taxon>Gammaproteobacteria</taxon>
        <taxon>Enterobacterales</taxon>
        <taxon>Enterobacteriaceae</taxon>
        <taxon>Salmonella</taxon>
    </lineage>
</organism>
<sequence length="75" mass="8689">MQEQKRPILSIKRKPSLMYQKPSQKPDSEKNATQPEQAATVTTTKAKPKYKGLPEWKDVSAKFGAWYLNFFKSTR</sequence>
<protein>
    <submittedName>
        <fullName evidence="2">Uncharacterized protein</fullName>
    </submittedName>
</protein>
<reference evidence="2" key="1">
    <citation type="submission" date="2019-03" db="EMBL/GenBank/DDBJ databases">
        <authorList>
            <person name="Ashton P.M."/>
            <person name="Dallman T."/>
            <person name="Nair S."/>
            <person name="De Pinna E."/>
            <person name="Peters T."/>
            <person name="Grant K."/>
        </authorList>
    </citation>
    <scope>NUCLEOTIDE SEQUENCE [LARGE SCALE GENOMIC DNA]</scope>
    <source>
        <strain evidence="2">271153</strain>
    </source>
</reference>
<gene>
    <name evidence="2" type="ORF">E1A34_26725</name>
</gene>
<dbReference type="Proteomes" id="UP000839827">
    <property type="component" value="Unassembled WGS sequence"/>
</dbReference>